<evidence type="ECO:0000313" key="2">
    <source>
        <dbReference type="Proteomes" id="UP000504637"/>
    </source>
</evidence>
<reference evidence="3" key="3">
    <citation type="submission" date="2025-08" db="UniProtKB">
        <authorList>
            <consortium name="RefSeq"/>
        </authorList>
    </citation>
    <scope>IDENTIFICATION</scope>
    <source>
        <strain evidence="3">CBS 342.82</strain>
    </source>
</reference>
<reference evidence="3" key="2">
    <citation type="submission" date="2020-04" db="EMBL/GenBank/DDBJ databases">
        <authorList>
            <consortium name="NCBI Genome Project"/>
        </authorList>
    </citation>
    <scope>NUCLEOTIDE SEQUENCE</scope>
    <source>
        <strain evidence="3">CBS 342.82</strain>
    </source>
</reference>
<name>A0A6J3M163_9PEZI</name>
<organism evidence="3">
    <name type="scientific">Dissoconium aciculare CBS 342.82</name>
    <dbReference type="NCBI Taxonomy" id="1314786"/>
    <lineage>
        <taxon>Eukaryota</taxon>
        <taxon>Fungi</taxon>
        <taxon>Dikarya</taxon>
        <taxon>Ascomycota</taxon>
        <taxon>Pezizomycotina</taxon>
        <taxon>Dothideomycetes</taxon>
        <taxon>Dothideomycetidae</taxon>
        <taxon>Mycosphaerellales</taxon>
        <taxon>Dissoconiaceae</taxon>
        <taxon>Dissoconium</taxon>
    </lineage>
</organism>
<feature type="chain" id="PRO_5026833738" description="Secreted protein" evidence="1">
    <location>
        <begin position="16"/>
        <end position="188"/>
    </location>
</feature>
<dbReference type="Proteomes" id="UP000504637">
    <property type="component" value="Unplaced"/>
</dbReference>
<reference evidence="3" key="1">
    <citation type="submission" date="2020-01" db="EMBL/GenBank/DDBJ databases">
        <authorList>
            <consortium name="DOE Joint Genome Institute"/>
            <person name="Haridas S."/>
            <person name="Albert R."/>
            <person name="Binder M."/>
            <person name="Bloem J."/>
            <person name="Labutti K."/>
            <person name="Salamov A."/>
            <person name="Andreopoulos B."/>
            <person name="Baker S.E."/>
            <person name="Barry K."/>
            <person name="Bills G."/>
            <person name="Bluhm B.H."/>
            <person name="Cannon C."/>
            <person name="Castanera R."/>
            <person name="Culley D.E."/>
            <person name="Daum C."/>
            <person name="Ezra D."/>
            <person name="Gonzalez J.B."/>
            <person name="Henrissat B."/>
            <person name="Kuo A."/>
            <person name="Liang C."/>
            <person name="Lipzen A."/>
            <person name="Lutzoni F."/>
            <person name="Magnuson J."/>
            <person name="Mondo S."/>
            <person name="Nolan M."/>
            <person name="Ohm R."/>
            <person name="Pangilinan J."/>
            <person name="Park H.-J."/>
            <person name="Ramirez L."/>
            <person name="Alfaro M."/>
            <person name="Sun H."/>
            <person name="Tritt A."/>
            <person name="Yoshinaga Y."/>
            <person name="Zwiers L.-H."/>
            <person name="Turgeon B.G."/>
            <person name="Goodwin S.B."/>
            <person name="Spatafora J.W."/>
            <person name="Crous P.W."/>
            <person name="Grigoriev I.V."/>
        </authorList>
    </citation>
    <scope>NUCLEOTIDE SEQUENCE</scope>
    <source>
        <strain evidence="3">CBS 342.82</strain>
    </source>
</reference>
<sequence length="188" mass="20840">MFWAALISFHIVSIAVETISFHLSTHNFTLPRCLARTYSTFIDLDMHTWAMSEFSTHTNNTPSDPSQISRYEVIPELHHLPSRNFDALHNRSGFDGNRQEGRQLPRAGHPPDVPSPLFSGSQELSWSGKTGTQLPRFSFCLLMTQRVECFGGGFFGEKIVGSGGVYSNRCQAGSAIDVGCSFPRCLPA</sequence>
<dbReference type="AlphaFoldDB" id="A0A6J3M163"/>
<keyword evidence="1" id="KW-0732">Signal</keyword>
<protein>
    <recommendedName>
        <fullName evidence="4">Secreted protein</fullName>
    </recommendedName>
</protein>
<keyword evidence="2" id="KW-1185">Reference proteome</keyword>
<accession>A0A6J3M163</accession>
<gene>
    <name evidence="3" type="ORF">K489DRAFT_252218</name>
</gene>
<evidence type="ECO:0008006" key="4">
    <source>
        <dbReference type="Google" id="ProtNLM"/>
    </source>
</evidence>
<evidence type="ECO:0000256" key="1">
    <source>
        <dbReference type="SAM" id="SignalP"/>
    </source>
</evidence>
<feature type="signal peptide" evidence="1">
    <location>
        <begin position="1"/>
        <end position="15"/>
    </location>
</feature>
<dbReference type="GeneID" id="54357767"/>
<proteinExistence type="predicted"/>
<dbReference type="RefSeq" id="XP_033458654.1">
    <property type="nucleotide sequence ID" value="XM_033599968.1"/>
</dbReference>
<evidence type="ECO:0000313" key="3">
    <source>
        <dbReference type="RefSeq" id="XP_033458654.1"/>
    </source>
</evidence>